<dbReference type="PROSITE" id="PS50893">
    <property type="entry name" value="ABC_TRANSPORTER_2"/>
    <property type="match status" value="2"/>
</dbReference>
<comment type="similarity">
    <text evidence="2">Belongs to the ABC transporter superfamily. AI-2 autoinducer porter (TC 3.A.1.2.8) family.</text>
</comment>
<evidence type="ECO:0000256" key="2">
    <source>
        <dbReference type="ARBA" id="ARBA00009404"/>
    </source>
</evidence>
<feature type="domain" description="ABC transporter" evidence="10">
    <location>
        <begin position="236"/>
        <end position="483"/>
    </location>
</feature>
<evidence type="ECO:0000313" key="12">
    <source>
        <dbReference type="Proteomes" id="UP000005384"/>
    </source>
</evidence>
<reference evidence="11 12" key="1">
    <citation type="submission" date="2011-08" db="EMBL/GenBank/DDBJ databases">
        <title>The Genome Sequence of Clostridium hathewayi WAL-18680.</title>
        <authorList>
            <consortium name="The Broad Institute Genome Sequencing Platform"/>
            <person name="Earl A."/>
            <person name="Ward D."/>
            <person name="Feldgarden M."/>
            <person name="Gevers D."/>
            <person name="Finegold S.M."/>
            <person name="Summanen P.H."/>
            <person name="Molitoris D.R."/>
            <person name="Song M."/>
            <person name="Daigneault M."/>
            <person name="Allen-Vercoe E."/>
            <person name="Young S.K."/>
            <person name="Zeng Q."/>
            <person name="Gargeya S."/>
            <person name="Fitzgerald M."/>
            <person name="Haas B."/>
            <person name="Abouelleil A."/>
            <person name="Alvarado L."/>
            <person name="Arachchi H.M."/>
            <person name="Berlin A."/>
            <person name="Brown A."/>
            <person name="Chapman S.B."/>
            <person name="Chen Z."/>
            <person name="Dunbar C."/>
            <person name="Freedman E."/>
            <person name="Gearin G."/>
            <person name="Gellesch M."/>
            <person name="Goldberg J."/>
            <person name="Griggs A."/>
            <person name="Gujja S."/>
            <person name="Heiman D."/>
            <person name="Howarth C."/>
            <person name="Larson L."/>
            <person name="Lui A."/>
            <person name="MacDonald P.J.P."/>
            <person name="Montmayeur A."/>
            <person name="Murphy C."/>
            <person name="Neiman D."/>
            <person name="Pearson M."/>
            <person name="Priest M."/>
            <person name="Roberts A."/>
            <person name="Saif S."/>
            <person name="Shea T."/>
            <person name="Shenoy N."/>
            <person name="Sisk P."/>
            <person name="Stolte C."/>
            <person name="Sykes S."/>
            <person name="Wortman J."/>
            <person name="Nusbaum C."/>
            <person name="Birren B."/>
        </authorList>
    </citation>
    <scope>NUCLEOTIDE SEQUENCE [LARGE SCALE GENOMIC DNA]</scope>
    <source>
        <strain evidence="11 12">WAL-18680</strain>
    </source>
</reference>
<sequence length="486" mass="54024">MEDFVIRMADICTDSFPESPIQFQAASGEITAIIGNNGEGKTTLAKVLAGIIPKRSGHIYLNDSELDIHSIASAHRNGIFLLQESLQLFPGKNVMDNLLLGIEQLIFHNRFFNPSKAAKEAVCRSILDTLGLELELNDSTDHLAAGEKCLLQIGRILLCNPKILIMDEFSASLTDLETRRILGLLDELKQKNICIILISHKYSSVIRHCDSITVIEDGLVTSSHSRKELGDENFLKRVLDLKKDFSYPRLPHTLGRPLLTAEHICCGILHDISFSLQEGELLGIAGVVGSGRTTLINAICRERNISSGRLHYAPSLERPGAISILPNDDKDGLLFSDKDISFNITSSNVQKASRFQIVSHQKLDIYARDYMHRLGIKKADCHTPAAHLSHGEQQKVLIARSLYQNAKLYIFDEPSSNLDIQSRSELYNIYNALLQQGASIILISCDFSELIGMCDRILLLRAGEQVGLYPARQITSEFLYSVLKGD</sequence>
<dbReference type="PANTHER" id="PTHR43790:SF2">
    <property type="entry name" value="AUTOINDUCER 2 IMPORT ATP-BINDING PROTEIN LSRA"/>
    <property type="match status" value="1"/>
</dbReference>
<dbReference type="Pfam" id="PF00005">
    <property type="entry name" value="ABC_tran"/>
    <property type="match status" value="2"/>
</dbReference>
<evidence type="ECO:0000256" key="4">
    <source>
        <dbReference type="ARBA" id="ARBA00019459"/>
    </source>
</evidence>
<evidence type="ECO:0000313" key="11">
    <source>
        <dbReference type="EMBL" id="EHI57284.1"/>
    </source>
</evidence>
<evidence type="ECO:0000256" key="8">
    <source>
        <dbReference type="ARBA" id="ARBA00023798"/>
    </source>
</evidence>
<accession>G5ILL5</accession>
<organism evidence="11 12">
    <name type="scientific">Hungatella hathewayi WAL-18680</name>
    <dbReference type="NCBI Taxonomy" id="742737"/>
    <lineage>
        <taxon>Bacteria</taxon>
        <taxon>Bacillati</taxon>
        <taxon>Bacillota</taxon>
        <taxon>Clostridia</taxon>
        <taxon>Lachnospirales</taxon>
        <taxon>Lachnospiraceae</taxon>
        <taxon>Hungatella</taxon>
    </lineage>
</organism>
<comment type="subcellular location">
    <subcellularLocation>
        <location evidence="1">Cell inner membrane</location>
        <topology evidence="1">Peripheral membrane protein</topology>
    </subcellularLocation>
</comment>
<keyword evidence="5" id="KW-0547">Nucleotide-binding</keyword>
<dbReference type="EC" id="7.6.2.13" evidence="8"/>
<dbReference type="PROSITE" id="PS00211">
    <property type="entry name" value="ABC_TRANSPORTER_1"/>
    <property type="match status" value="1"/>
</dbReference>
<evidence type="ECO:0000256" key="6">
    <source>
        <dbReference type="ARBA" id="ARBA00022840"/>
    </source>
</evidence>
<gene>
    <name evidence="11" type="ORF">HMPREF9473_04393</name>
</gene>
<evidence type="ECO:0000256" key="3">
    <source>
        <dbReference type="ARBA" id="ARBA00011262"/>
    </source>
</evidence>
<dbReference type="SUPFAM" id="SSF52540">
    <property type="entry name" value="P-loop containing nucleoside triphosphate hydrolases"/>
    <property type="match status" value="2"/>
</dbReference>
<dbReference type="InterPro" id="IPR050107">
    <property type="entry name" value="ABC_carbohydrate_import_ATPase"/>
</dbReference>
<evidence type="ECO:0000259" key="10">
    <source>
        <dbReference type="PROSITE" id="PS50893"/>
    </source>
</evidence>
<dbReference type="InterPro" id="IPR017871">
    <property type="entry name" value="ABC_transporter-like_CS"/>
</dbReference>
<name>G5ILL5_9FIRM</name>
<dbReference type="AlphaFoldDB" id="G5ILL5"/>
<evidence type="ECO:0000256" key="5">
    <source>
        <dbReference type="ARBA" id="ARBA00022741"/>
    </source>
</evidence>
<comment type="caution">
    <text evidence="11">The sequence shown here is derived from an EMBL/GenBank/DDBJ whole genome shotgun (WGS) entry which is preliminary data.</text>
</comment>
<dbReference type="RefSeq" id="WP_006782381.1">
    <property type="nucleotide sequence ID" value="NZ_CP040506.1"/>
</dbReference>
<comment type="function">
    <text evidence="7">Part of the ABC transporter complex LsrABCD involved in autoinducer 2 (AI-2) import. Responsible for energy coupling to the transport system.</text>
</comment>
<dbReference type="EMBL" id="ADLN01000120">
    <property type="protein sequence ID" value="EHI57284.1"/>
    <property type="molecule type" value="Genomic_DNA"/>
</dbReference>
<protein>
    <recommendedName>
        <fullName evidence="4">Autoinducer 2 import ATP-binding protein LsrA</fullName>
        <ecNumber evidence="8">7.6.2.13</ecNumber>
    </recommendedName>
</protein>
<keyword evidence="6" id="KW-0067">ATP-binding</keyword>
<dbReference type="PANTHER" id="PTHR43790">
    <property type="entry name" value="CARBOHYDRATE TRANSPORT ATP-BINDING PROTEIN MG119-RELATED"/>
    <property type="match status" value="1"/>
</dbReference>
<feature type="domain" description="ABC transporter" evidence="10">
    <location>
        <begin position="1"/>
        <end position="242"/>
    </location>
</feature>
<comment type="subunit">
    <text evidence="3">The complex is composed of two ATP-binding proteins (LsrA), two transmembrane proteins (LsrC and LsrD) and a solute-binding protein (LsrB).</text>
</comment>
<dbReference type="PATRIC" id="fig|742737.3.peg.4377"/>
<evidence type="ECO:0000256" key="1">
    <source>
        <dbReference type="ARBA" id="ARBA00004417"/>
    </source>
</evidence>
<dbReference type="GO" id="GO:0005524">
    <property type="term" value="F:ATP binding"/>
    <property type="evidence" value="ECO:0007669"/>
    <property type="project" value="UniProtKB-KW"/>
</dbReference>
<dbReference type="GO" id="GO:0005886">
    <property type="term" value="C:plasma membrane"/>
    <property type="evidence" value="ECO:0007669"/>
    <property type="project" value="UniProtKB-SubCell"/>
</dbReference>
<evidence type="ECO:0000256" key="7">
    <source>
        <dbReference type="ARBA" id="ARBA00023747"/>
    </source>
</evidence>
<dbReference type="HOGENOM" id="CLU_000604_92_3_9"/>
<dbReference type="InterPro" id="IPR027417">
    <property type="entry name" value="P-loop_NTPase"/>
</dbReference>
<dbReference type="OrthoDB" id="9789994at2"/>
<dbReference type="GO" id="GO:0016887">
    <property type="term" value="F:ATP hydrolysis activity"/>
    <property type="evidence" value="ECO:0007669"/>
    <property type="project" value="InterPro"/>
</dbReference>
<dbReference type="SMART" id="SM00382">
    <property type="entry name" value="AAA"/>
    <property type="match status" value="2"/>
</dbReference>
<comment type="catalytic activity">
    <reaction evidence="9">
        <text>ATP + H2O + (2R,4S)-2-methyl-2,3,3,4-tetrahydroxytetrahydrofuran-[AI-2-binding protein]Side 1 = ADP + phosphate + (2R,4S)-2-methyl-2,3,3,4-tetrahydroxytetrahydrofuranSide 2 + [AI-2-binding protein]Side 1.</text>
        <dbReference type="EC" id="7.6.2.13"/>
    </reaction>
</comment>
<evidence type="ECO:0000256" key="9">
    <source>
        <dbReference type="ARBA" id="ARBA00034076"/>
    </source>
</evidence>
<dbReference type="InterPro" id="IPR003439">
    <property type="entry name" value="ABC_transporter-like_ATP-bd"/>
</dbReference>
<dbReference type="Gene3D" id="3.40.50.300">
    <property type="entry name" value="P-loop containing nucleotide triphosphate hydrolases"/>
    <property type="match status" value="2"/>
</dbReference>
<proteinExistence type="inferred from homology"/>
<dbReference type="InterPro" id="IPR003593">
    <property type="entry name" value="AAA+_ATPase"/>
</dbReference>
<keyword evidence="12" id="KW-1185">Reference proteome</keyword>
<dbReference type="Proteomes" id="UP000005384">
    <property type="component" value="Unassembled WGS sequence"/>
</dbReference>